<feature type="region of interest" description="Disordered" evidence="1">
    <location>
        <begin position="112"/>
        <end position="132"/>
    </location>
</feature>
<feature type="non-terminal residue" evidence="2">
    <location>
        <position position="233"/>
    </location>
</feature>
<feature type="region of interest" description="Disordered" evidence="1">
    <location>
        <begin position="50"/>
        <end position="70"/>
    </location>
</feature>
<gene>
    <name evidence="2" type="ORF">LCGC14_2032040</name>
</gene>
<comment type="caution">
    <text evidence="2">The sequence shown here is derived from an EMBL/GenBank/DDBJ whole genome shotgun (WGS) entry which is preliminary data.</text>
</comment>
<evidence type="ECO:0000313" key="2">
    <source>
        <dbReference type="EMBL" id="KKL77724.1"/>
    </source>
</evidence>
<reference evidence="2" key="1">
    <citation type="journal article" date="2015" name="Nature">
        <title>Complex archaea that bridge the gap between prokaryotes and eukaryotes.</title>
        <authorList>
            <person name="Spang A."/>
            <person name="Saw J.H."/>
            <person name="Jorgensen S.L."/>
            <person name="Zaremba-Niedzwiedzka K."/>
            <person name="Martijn J."/>
            <person name="Lind A.E."/>
            <person name="van Eijk R."/>
            <person name="Schleper C."/>
            <person name="Guy L."/>
            <person name="Ettema T.J."/>
        </authorList>
    </citation>
    <scope>NUCLEOTIDE SEQUENCE</scope>
</reference>
<dbReference type="EMBL" id="LAZR01023667">
    <property type="protein sequence ID" value="KKL77724.1"/>
    <property type="molecule type" value="Genomic_DNA"/>
</dbReference>
<sequence length="233" mass="26180">MPLDIPALTRGISGLFTAKETGKREAEDRAREQQRQVMADLLSKRRVEEFEQAGRARRQQQGAAAEERKLRASELEAGQRQRLAFILPLLTPENRQAIEGLENQTLADQVKTGETALRRQRTKTDRVPRTVTTPKPFAQDARVRRVVSEFNRLAKAGLNPDDDLVARMRAGNVNAPVPVDTAAVRQQAMLEATNLFKHEFTEEELPELTTILDGIVGEKRDEGVESPDSTFDR</sequence>
<organism evidence="2">
    <name type="scientific">marine sediment metagenome</name>
    <dbReference type="NCBI Taxonomy" id="412755"/>
    <lineage>
        <taxon>unclassified sequences</taxon>
        <taxon>metagenomes</taxon>
        <taxon>ecological metagenomes</taxon>
    </lineage>
</organism>
<evidence type="ECO:0000256" key="1">
    <source>
        <dbReference type="SAM" id="MobiDB-lite"/>
    </source>
</evidence>
<accession>A0A0F9EUK4</accession>
<protein>
    <submittedName>
        <fullName evidence="2">Uncharacterized protein</fullName>
    </submittedName>
</protein>
<name>A0A0F9EUK4_9ZZZZ</name>
<dbReference type="AlphaFoldDB" id="A0A0F9EUK4"/>
<proteinExistence type="predicted"/>